<evidence type="ECO:0000313" key="10">
    <source>
        <dbReference type="Proteomes" id="UP000030742"/>
    </source>
</evidence>
<dbReference type="PROSITE" id="PS50010">
    <property type="entry name" value="DH_2"/>
    <property type="match status" value="1"/>
</dbReference>
<dbReference type="Pfam" id="PF14604">
    <property type="entry name" value="SH3_9"/>
    <property type="match status" value="1"/>
</dbReference>
<proteinExistence type="predicted"/>
<dbReference type="STRING" id="77166.U4ULY5"/>
<dbReference type="SUPFAM" id="SSF50044">
    <property type="entry name" value="SH3-domain"/>
    <property type="match status" value="1"/>
</dbReference>
<dbReference type="SMART" id="SM00326">
    <property type="entry name" value="SH3"/>
    <property type="match status" value="1"/>
</dbReference>
<comment type="subcellular location">
    <subcellularLocation>
        <location evidence="1">Cytoplasm</location>
    </subcellularLocation>
</comment>
<accession>U4ULY5</accession>
<dbReference type="EMBL" id="KB632277">
    <property type="protein sequence ID" value="ERL91186.1"/>
    <property type="molecule type" value="Genomic_DNA"/>
</dbReference>
<sequence length="368" mass="41780">MAKDLVSFFMSVLKVQVDPKQQQLNQRQVRQVRRTRSDLGGQRLLGWEQRQAARRLLRNMTSKRTLSPRKRPPDENDDDDGLVVLRRHVPGTPPRRPALRRSLSQPIDIDKISPLVLIKAANPSGGATATLSEDEHDARLAPNSSDEDTLSDSDVSSIASLSAHKKSLELPEPDEDVVVLAEAVFDHVAIEADELPFRAGDVIEVEDTTDREWWWGSNNERWGWFPAQFVRLRVSQEDTVEDCLAAIASGRPVSAQIRRRTSISLLSNDQVRTSVVRELVHTERDFVKVLRDVAEGYLAECQKRKDMFSDEQLSTIFSNLNEILQFQVGFLRDLEACINWEAPHRSCVGSCFLKHSSGFKMYSDYCNR</sequence>
<dbReference type="InterPro" id="IPR036028">
    <property type="entry name" value="SH3-like_dom_sf"/>
</dbReference>
<dbReference type="PANTHER" id="PTHR47544">
    <property type="entry name" value="RHO GUANINE NUCLEOTIDE EXCHANGE FACTOR 4"/>
    <property type="match status" value="1"/>
</dbReference>
<dbReference type="PROSITE" id="PS50002">
    <property type="entry name" value="SH3"/>
    <property type="match status" value="1"/>
</dbReference>
<protein>
    <recommendedName>
        <fullName evidence="11">SH3 domain-containing protein</fullName>
    </recommendedName>
</protein>
<evidence type="ECO:0000256" key="6">
    <source>
        <dbReference type="SAM" id="MobiDB-lite"/>
    </source>
</evidence>
<dbReference type="Pfam" id="PF00621">
    <property type="entry name" value="RhoGEF"/>
    <property type="match status" value="1"/>
</dbReference>
<keyword evidence="3" id="KW-0963">Cytoplasm</keyword>
<dbReference type="AlphaFoldDB" id="U4ULY5"/>
<name>U4ULY5_DENPD</name>
<evidence type="ECO:0000256" key="1">
    <source>
        <dbReference type="ARBA" id="ARBA00004496"/>
    </source>
</evidence>
<evidence type="ECO:0000256" key="2">
    <source>
        <dbReference type="ARBA" id="ARBA00022443"/>
    </source>
</evidence>
<dbReference type="CDD" id="cd11828">
    <property type="entry name" value="SH3_ARHGEF9_like"/>
    <property type="match status" value="1"/>
</dbReference>
<evidence type="ECO:0000256" key="5">
    <source>
        <dbReference type="PROSITE-ProRule" id="PRU00192"/>
    </source>
</evidence>
<evidence type="ECO:0000259" key="7">
    <source>
        <dbReference type="PROSITE" id="PS50002"/>
    </source>
</evidence>
<evidence type="ECO:0000259" key="8">
    <source>
        <dbReference type="PROSITE" id="PS50010"/>
    </source>
</evidence>
<feature type="region of interest" description="Disordered" evidence="6">
    <location>
        <begin position="125"/>
        <end position="154"/>
    </location>
</feature>
<dbReference type="OrthoDB" id="660555at2759"/>
<dbReference type="Gene3D" id="1.20.900.10">
    <property type="entry name" value="Dbl homology (DH) domain"/>
    <property type="match status" value="1"/>
</dbReference>
<evidence type="ECO:0000313" key="9">
    <source>
        <dbReference type="EMBL" id="ERL91186.1"/>
    </source>
</evidence>
<gene>
    <name evidence="9" type="ORF">D910_08525</name>
</gene>
<dbReference type="InterPro" id="IPR035899">
    <property type="entry name" value="DBL_dom_sf"/>
</dbReference>
<evidence type="ECO:0008006" key="11">
    <source>
        <dbReference type="Google" id="ProtNLM"/>
    </source>
</evidence>
<dbReference type="InterPro" id="IPR000219">
    <property type="entry name" value="DH_dom"/>
</dbReference>
<reference evidence="9 10" key="1">
    <citation type="journal article" date="2013" name="Genome Biol.">
        <title>Draft genome of the mountain pine beetle, Dendroctonus ponderosae Hopkins, a major forest pest.</title>
        <authorList>
            <person name="Keeling C.I."/>
            <person name="Yuen M.M."/>
            <person name="Liao N.Y."/>
            <person name="Docking T.R."/>
            <person name="Chan S.K."/>
            <person name="Taylor G.A."/>
            <person name="Palmquist D.L."/>
            <person name="Jackman S.D."/>
            <person name="Nguyen A."/>
            <person name="Li M."/>
            <person name="Henderson H."/>
            <person name="Janes J.K."/>
            <person name="Zhao Y."/>
            <person name="Pandoh P."/>
            <person name="Moore R."/>
            <person name="Sperling F.A."/>
            <person name="Huber D.P."/>
            <person name="Birol I."/>
            <person name="Jones S.J."/>
            <person name="Bohlmann J."/>
        </authorList>
    </citation>
    <scope>NUCLEOTIDE SEQUENCE</scope>
</reference>
<dbReference type="InterPro" id="IPR001452">
    <property type="entry name" value="SH3_domain"/>
</dbReference>
<organism evidence="9 10">
    <name type="scientific">Dendroctonus ponderosae</name>
    <name type="common">Mountain pine beetle</name>
    <dbReference type="NCBI Taxonomy" id="77166"/>
    <lineage>
        <taxon>Eukaryota</taxon>
        <taxon>Metazoa</taxon>
        <taxon>Ecdysozoa</taxon>
        <taxon>Arthropoda</taxon>
        <taxon>Hexapoda</taxon>
        <taxon>Insecta</taxon>
        <taxon>Pterygota</taxon>
        <taxon>Neoptera</taxon>
        <taxon>Endopterygota</taxon>
        <taxon>Coleoptera</taxon>
        <taxon>Polyphaga</taxon>
        <taxon>Cucujiformia</taxon>
        <taxon>Curculionidae</taxon>
        <taxon>Scolytinae</taxon>
        <taxon>Dendroctonus</taxon>
    </lineage>
</organism>
<dbReference type="PANTHER" id="PTHR47544:SF3">
    <property type="entry name" value="RHO GUANINE NUCLEOTIDE EXCHANGE FACTOR 4 ISOFORM X1"/>
    <property type="match status" value="1"/>
</dbReference>
<evidence type="ECO:0000256" key="4">
    <source>
        <dbReference type="ARBA" id="ARBA00022658"/>
    </source>
</evidence>
<feature type="domain" description="DH" evidence="8">
    <location>
        <begin position="271"/>
        <end position="368"/>
    </location>
</feature>
<dbReference type="SUPFAM" id="SSF48065">
    <property type="entry name" value="DBL homology domain (DH-domain)"/>
    <property type="match status" value="1"/>
</dbReference>
<dbReference type="PRINTS" id="PR00452">
    <property type="entry name" value="SH3DOMAIN"/>
</dbReference>
<dbReference type="GO" id="GO:0005085">
    <property type="term" value="F:guanyl-nucleotide exchange factor activity"/>
    <property type="evidence" value="ECO:0007669"/>
    <property type="project" value="UniProtKB-KW"/>
</dbReference>
<feature type="region of interest" description="Disordered" evidence="6">
    <location>
        <begin position="58"/>
        <end position="102"/>
    </location>
</feature>
<dbReference type="Proteomes" id="UP000030742">
    <property type="component" value="Unassembled WGS sequence"/>
</dbReference>
<feature type="domain" description="SH3" evidence="7">
    <location>
        <begin position="176"/>
        <end position="235"/>
    </location>
</feature>
<keyword evidence="2 5" id="KW-0728">SH3 domain</keyword>
<dbReference type="Gene3D" id="2.30.30.40">
    <property type="entry name" value="SH3 Domains"/>
    <property type="match status" value="1"/>
</dbReference>
<dbReference type="GO" id="GO:0005737">
    <property type="term" value="C:cytoplasm"/>
    <property type="evidence" value="ECO:0007669"/>
    <property type="project" value="UniProtKB-SubCell"/>
</dbReference>
<keyword evidence="4" id="KW-0344">Guanine-nucleotide releasing factor</keyword>
<evidence type="ECO:0000256" key="3">
    <source>
        <dbReference type="ARBA" id="ARBA00022490"/>
    </source>
</evidence>
<dbReference type="CDD" id="cd00160">
    <property type="entry name" value="RhoGEF"/>
    <property type="match status" value="1"/>
</dbReference>